<reference evidence="4 5" key="1">
    <citation type="journal article" date="2008" name="Nature">
        <title>The Trichoplax genome and the nature of placozoans.</title>
        <authorList>
            <person name="Srivastava M."/>
            <person name="Begovic E."/>
            <person name="Chapman J."/>
            <person name="Putnam N.H."/>
            <person name="Hellsten U."/>
            <person name="Kawashima T."/>
            <person name="Kuo A."/>
            <person name="Mitros T."/>
            <person name="Salamov A."/>
            <person name="Carpenter M.L."/>
            <person name="Signorovitch A.Y."/>
            <person name="Moreno M.A."/>
            <person name="Kamm K."/>
            <person name="Grimwood J."/>
            <person name="Schmutz J."/>
            <person name="Shapiro H."/>
            <person name="Grigoriev I.V."/>
            <person name="Buss L.W."/>
            <person name="Schierwater B."/>
            <person name="Dellaporta S.L."/>
            <person name="Rokhsar D.S."/>
        </authorList>
    </citation>
    <scope>NUCLEOTIDE SEQUENCE [LARGE SCALE GENOMIC DNA]</scope>
    <source>
        <strain evidence="4 5">Grell-BS-1999</strain>
    </source>
</reference>
<dbReference type="PANTHER" id="PTHR43462:SF2">
    <property type="entry name" value="THREONYL AND ALANYL TRNA SYNTHETASE SECOND ADDITIONAL DOMAIN-CONTAINING PROTEIN"/>
    <property type="match status" value="1"/>
</dbReference>
<dbReference type="SUPFAM" id="SSF50447">
    <property type="entry name" value="Translation proteins"/>
    <property type="match status" value="1"/>
</dbReference>
<accession>B3RS86</accession>
<dbReference type="SUPFAM" id="SSF55186">
    <property type="entry name" value="ThrRS/AlaRS common domain"/>
    <property type="match status" value="1"/>
</dbReference>
<evidence type="ECO:0000259" key="3">
    <source>
        <dbReference type="SMART" id="SM00863"/>
    </source>
</evidence>
<evidence type="ECO:0000256" key="2">
    <source>
        <dbReference type="ARBA" id="ARBA00008429"/>
    </source>
</evidence>
<proteinExistence type="inferred from homology"/>
<dbReference type="InParanoid" id="B3RS86"/>
<evidence type="ECO:0000256" key="1">
    <source>
        <dbReference type="ARBA" id="ARBA00001947"/>
    </source>
</evidence>
<dbReference type="GO" id="GO:0005524">
    <property type="term" value="F:ATP binding"/>
    <property type="evidence" value="ECO:0007669"/>
    <property type="project" value="InterPro"/>
</dbReference>
<protein>
    <recommendedName>
        <fullName evidence="3">Threonyl/alanyl tRNA synthetase SAD domain-containing protein</fullName>
    </recommendedName>
</protein>
<comment type="similarity">
    <text evidence="2">Belongs to the class-II aminoacyl-tRNA synthetase family. Alax-L subfamily.</text>
</comment>
<dbReference type="InterPro" id="IPR009000">
    <property type="entry name" value="Transl_B-barrel_sf"/>
</dbReference>
<dbReference type="Pfam" id="PF07973">
    <property type="entry name" value="tRNA_SAD"/>
    <property type="match status" value="1"/>
</dbReference>
<dbReference type="STRING" id="10228.B3RS86"/>
<dbReference type="SMART" id="SM00863">
    <property type="entry name" value="tRNA_SAD"/>
    <property type="match status" value="1"/>
</dbReference>
<dbReference type="CTD" id="6751684"/>
<evidence type="ECO:0000313" key="4">
    <source>
        <dbReference type="EMBL" id="EDV27011.1"/>
    </source>
</evidence>
<dbReference type="GeneID" id="6751684"/>
<dbReference type="RefSeq" id="XP_002111007.1">
    <property type="nucleotide sequence ID" value="XM_002110971.1"/>
</dbReference>
<dbReference type="InterPro" id="IPR018164">
    <property type="entry name" value="Ala-tRNA-synth_IIc_N"/>
</dbReference>
<dbReference type="AlphaFoldDB" id="B3RS86"/>
<dbReference type="InterPro" id="IPR018163">
    <property type="entry name" value="Thr/Ala-tRNA-synth_IIc_edit"/>
</dbReference>
<dbReference type="OrthoDB" id="288942at2759"/>
<dbReference type="PANTHER" id="PTHR43462">
    <property type="entry name" value="ALANYL-TRNA EDITING PROTEIN"/>
    <property type="match status" value="1"/>
</dbReference>
<dbReference type="PhylomeDB" id="B3RS86"/>
<dbReference type="InterPro" id="IPR012947">
    <property type="entry name" value="tRNA_SAD"/>
</dbReference>
<dbReference type="eggNOG" id="ENOG502S23F">
    <property type="taxonomic scope" value="Eukaryota"/>
</dbReference>
<dbReference type="InterPro" id="IPR051335">
    <property type="entry name" value="Alanyl-tRNA_Editing_Enzymes"/>
</dbReference>
<dbReference type="Pfam" id="PF01411">
    <property type="entry name" value="tRNA-synt_2c"/>
    <property type="match status" value="1"/>
</dbReference>
<comment type="cofactor">
    <cofactor evidence="1">
        <name>Zn(2+)</name>
        <dbReference type="ChEBI" id="CHEBI:29105"/>
    </cofactor>
</comment>
<dbReference type="Gene3D" id="2.40.30.130">
    <property type="match status" value="1"/>
</dbReference>
<sequence>METKHLFWDDTYSFNCNGTITDIRSKKDGDEEEYIIVVDNTVMHPQGGGQPADVGLIKNQGEDVVFHVHHVQKPSKEALFIEHVGKYSQSSIRRFDVGDPVIMQIDEAKRRLHARLHSAGHLLDGALQNLGITELVGSKGYHFPDNPYVEYIGNIPVEKREEIVKLLNEETTKLIAKNLPVEVSHQEGLRYVNIAGVKCPCGGTHVKSLKEIGKVTATKMKKSKKNTKISYFIE</sequence>
<name>B3RS86_TRIAD</name>
<dbReference type="GO" id="GO:0004813">
    <property type="term" value="F:alanine-tRNA ligase activity"/>
    <property type="evidence" value="ECO:0007669"/>
    <property type="project" value="InterPro"/>
</dbReference>
<keyword evidence="5" id="KW-1185">Reference proteome</keyword>
<feature type="domain" description="Threonyl/alanyl tRNA synthetase SAD" evidence="3">
    <location>
        <begin position="189"/>
        <end position="230"/>
    </location>
</feature>
<dbReference type="Proteomes" id="UP000009022">
    <property type="component" value="Unassembled WGS sequence"/>
</dbReference>
<dbReference type="GO" id="GO:0006419">
    <property type="term" value="P:alanyl-tRNA aminoacylation"/>
    <property type="evidence" value="ECO:0007669"/>
    <property type="project" value="InterPro"/>
</dbReference>
<dbReference type="KEGG" id="tad:TRIADDRAFT_54509"/>
<dbReference type="HOGENOM" id="CLU_004485_3_1_1"/>
<evidence type="ECO:0000313" key="5">
    <source>
        <dbReference type="Proteomes" id="UP000009022"/>
    </source>
</evidence>
<gene>
    <name evidence="4" type="ORF">TRIADDRAFT_54509</name>
</gene>
<dbReference type="Gene3D" id="3.30.980.10">
    <property type="entry name" value="Threonyl-trna Synthetase, Chain A, domain 2"/>
    <property type="match status" value="1"/>
</dbReference>
<dbReference type="OMA" id="MPVEIDF"/>
<organism evidence="4 5">
    <name type="scientific">Trichoplax adhaerens</name>
    <name type="common">Trichoplax reptans</name>
    <dbReference type="NCBI Taxonomy" id="10228"/>
    <lineage>
        <taxon>Eukaryota</taxon>
        <taxon>Metazoa</taxon>
        <taxon>Placozoa</taxon>
        <taxon>Uniplacotomia</taxon>
        <taxon>Trichoplacea</taxon>
        <taxon>Trichoplacidae</taxon>
        <taxon>Trichoplax</taxon>
    </lineage>
</organism>
<dbReference type="EMBL" id="DS985243">
    <property type="protein sequence ID" value="EDV27011.1"/>
    <property type="molecule type" value="Genomic_DNA"/>
</dbReference>